<evidence type="ECO:0000256" key="3">
    <source>
        <dbReference type="ARBA" id="ARBA00040298"/>
    </source>
</evidence>
<dbReference type="EMBL" id="VBOS01000344">
    <property type="protein sequence ID" value="TMQ51971.1"/>
    <property type="molecule type" value="Genomic_DNA"/>
</dbReference>
<evidence type="ECO:0000259" key="4">
    <source>
        <dbReference type="Pfam" id="PF01593"/>
    </source>
</evidence>
<dbReference type="Pfam" id="PF01593">
    <property type="entry name" value="Amino_oxidase"/>
    <property type="match status" value="1"/>
</dbReference>
<protein>
    <recommendedName>
        <fullName evidence="3">Pyridine nucleotide-disulfide oxidoreductase domain-containing protein 2</fullName>
    </recommendedName>
</protein>
<feature type="domain" description="Amine oxidase" evidence="4">
    <location>
        <begin position="28"/>
        <end position="244"/>
    </location>
</feature>
<sequence length="249" mass="26970">MSVEPGRFLTMSREPGKAADAIRPLSADDARKWPEFTARLRTLAGFLEVLYQTEAPDVEARSMGELLALLQIGRRFRALGRAGMTEFMRALPMSVWEMLDDWFECAPLKAAVAAGGVQDYAQGPRSGGTGFVLLHHLVGAAPGAVRGRSRLAKGPTAFTEAVRQAAIRHGVSIRASAPVARVRVRDDRVAGVTLESGEEIEAGAVLSTVDPAQTFLSWVDPVWLDPEFLHAVRNIRYRGCTAVVAYALA</sequence>
<dbReference type="GO" id="GO:0016491">
    <property type="term" value="F:oxidoreductase activity"/>
    <property type="evidence" value="ECO:0007669"/>
    <property type="project" value="InterPro"/>
</dbReference>
<dbReference type="Gene3D" id="3.50.50.60">
    <property type="entry name" value="FAD/NAD(P)-binding domain"/>
    <property type="match status" value="1"/>
</dbReference>
<dbReference type="InterPro" id="IPR002937">
    <property type="entry name" value="Amino_oxidase"/>
</dbReference>
<feature type="non-terminal residue" evidence="5">
    <location>
        <position position="249"/>
    </location>
</feature>
<organism evidence="5 6">
    <name type="scientific">Eiseniibacteriota bacterium</name>
    <dbReference type="NCBI Taxonomy" id="2212470"/>
    <lineage>
        <taxon>Bacteria</taxon>
        <taxon>Candidatus Eiseniibacteriota</taxon>
    </lineage>
</organism>
<dbReference type="SUPFAM" id="SSF51905">
    <property type="entry name" value="FAD/NAD(P)-binding domain"/>
    <property type="match status" value="1"/>
</dbReference>
<evidence type="ECO:0000313" key="6">
    <source>
        <dbReference type="Proteomes" id="UP000317716"/>
    </source>
</evidence>
<evidence type="ECO:0000256" key="2">
    <source>
        <dbReference type="ARBA" id="ARBA00038825"/>
    </source>
</evidence>
<evidence type="ECO:0000256" key="1">
    <source>
        <dbReference type="ARBA" id="ARBA00037217"/>
    </source>
</evidence>
<comment type="function">
    <text evidence="1">Probable oxidoreductase that may play a role as regulator of mitochondrial function.</text>
</comment>
<dbReference type="AlphaFoldDB" id="A0A538SKT9"/>
<accession>A0A538SKT9</accession>
<dbReference type="Proteomes" id="UP000317716">
    <property type="component" value="Unassembled WGS sequence"/>
</dbReference>
<comment type="caution">
    <text evidence="5">The sequence shown here is derived from an EMBL/GenBank/DDBJ whole genome shotgun (WGS) entry which is preliminary data.</text>
</comment>
<proteinExistence type="predicted"/>
<dbReference type="PANTHER" id="PTHR10668:SF103">
    <property type="entry name" value="PYRIDINE NUCLEOTIDE-DISULFIDE OXIDOREDUCTASE DOMAIN-CONTAINING PROTEIN 2"/>
    <property type="match status" value="1"/>
</dbReference>
<gene>
    <name evidence="5" type="ORF">E6K72_09730</name>
</gene>
<evidence type="ECO:0000313" key="5">
    <source>
        <dbReference type="EMBL" id="TMQ51971.1"/>
    </source>
</evidence>
<dbReference type="PANTHER" id="PTHR10668">
    <property type="entry name" value="PHYTOENE DEHYDROGENASE"/>
    <property type="match status" value="1"/>
</dbReference>
<name>A0A538SKT9_UNCEI</name>
<comment type="subunit">
    <text evidence="2">Interacts with COX5B; this interaction may contribute to localize PYROXD2 to the inner face of the inner mitochondrial membrane.</text>
</comment>
<dbReference type="InterPro" id="IPR036188">
    <property type="entry name" value="FAD/NAD-bd_sf"/>
</dbReference>
<reference evidence="5 6" key="1">
    <citation type="journal article" date="2019" name="Nat. Microbiol.">
        <title>Mediterranean grassland soil C-N compound turnover is dependent on rainfall and depth, and is mediated by genomically divergent microorganisms.</title>
        <authorList>
            <person name="Diamond S."/>
            <person name="Andeer P.F."/>
            <person name="Li Z."/>
            <person name="Crits-Christoph A."/>
            <person name="Burstein D."/>
            <person name="Anantharaman K."/>
            <person name="Lane K.R."/>
            <person name="Thomas B.C."/>
            <person name="Pan C."/>
            <person name="Northen T.R."/>
            <person name="Banfield J.F."/>
        </authorList>
    </citation>
    <scope>NUCLEOTIDE SEQUENCE [LARGE SCALE GENOMIC DNA]</scope>
    <source>
        <strain evidence="5">WS_2</strain>
    </source>
</reference>